<dbReference type="Gene3D" id="3.30.420.10">
    <property type="entry name" value="Ribonuclease H-like superfamily/Ribonuclease H"/>
    <property type="match status" value="1"/>
</dbReference>
<evidence type="ECO:0000256" key="3">
    <source>
        <dbReference type="ARBA" id="ARBA00004496"/>
    </source>
</evidence>
<comment type="similarity">
    <text evidence="4">Belongs to the CAF1 family.</text>
</comment>
<protein>
    <recommendedName>
        <fullName evidence="5">poly(A)-specific ribonuclease</fullName>
        <ecNumber evidence="5">3.1.13.4</ecNumber>
    </recommendedName>
</protein>
<evidence type="ECO:0000256" key="11">
    <source>
        <dbReference type="ARBA" id="ARBA00022884"/>
    </source>
</evidence>
<evidence type="ECO:0000256" key="6">
    <source>
        <dbReference type="ARBA" id="ARBA00022490"/>
    </source>
</evidence>
<evidence type="ECO:0000256" key="4">
    <source>
        <dbReference type="ARBA" id="ARBA00008372"/>
    </source>
</evidence>
<dbReference type="PANTHER" id="PTHR10797">
    <property type="entry name" value="CCR4-NOT TRANSCRIPTION COMPLEX SUBUNIT"/>
    <property type="match status" value="1"/>
</dbReference>
<accession>A0ABN7B666</accession>
<evidence type="ECO:0000313" key="15">
    <source>
        <dbReference type="EMBL" id="BES99349.1"/>
    </source>
</evidence>
<comment type="subcellular location">
    <subcellularLocation>
        <location evidence="3">Cytoplasm</location>
    </subcellularLocation>
    <subcellularLocation>
        <location evidence="2">Nucleus</location>
    </subcellularLocation>
</comment>
<dbReference type="InterPro" id="IPR036397">
    <property type="entry name" value="RNaseH_sf"/>
</dbReference>
<dbReference type="SUPFAM" id="SSF53098">
    <property type="entry name" value="Ribonuclease H-like"/>
    <property type="match status" value="1"/>
</dbReference>
<evidence type="ECO:0000256" key="10">
    <source>
        <dbReference type="ARBA" id="ARBA00022839"/>
    </source>
</evidence>
<proteinExistence type="inferred from homology"/>
<keyword evidence="6" id="KW-0963">Cytoplasm</keyword>
<evidence type="ECO:0000256" key="2">
    <source>
        <dbReference type="ARBA" id="ARBA00004123"/>
    </source>
</evidence>
<evidence type="ECO:0000256" key="12">
    <source>
        <dbReference type="ARBA" id="ARBA00023015"/>
    </source>
</evidence>
<gene>
    <name evidence="15" type="ORF">NTJ_12166</name>
</gene>
<keyword evidence="8" id="KW-0479">Metal-binding</keyword>
<keyword evidence="10" id="KW-0269">Exonuclease</keyword>
<evidence type="ECO:0000256" key="8">
    <source>
        <dbReference type="ARBA" id="ARBA00022723"/>
    </source>
</evidence>
<keyword evidence="11" id="KW-0694">RNA-binding</keyword>
<evidence type="ECO:0000313" key="16">
    <source>
        <dbReference type="Proteomes" id="UP001307889"/>
    </source>
</evidence>
<evidence type="ECO:0000256" key="5">
    <source>
        <dbReference type="ARBA" id="ARBA00012161"/>
    </source>
</evidence>
<keyword evidence="13" id="KW-0804">Transcription</keyword>
<organism evidence="15 16">
    <name type="scientific">Nesidiocoris tenuis</name>
    <dbReference type="NCBI Taxonomy" id="355587"/>
    <lineage>
        <taxon>Eukaryota</taxon>
        <taxon>Metazoa</taxon>
        <taxon>Ecdysozoa</taxon>
        <taxon>Arthropoda</taxon>
        <taxon>Hexapoda</taxon>
        <taxon>Insecta</taxon>
        <taxon>Pterygota</taxon>
        <taxon>Neoptera</taxon>
        <taxon>Paraneoptera</taxon>
        <taxon>Hemiptera</taxon>
        <taxon>Heteroptera</taxon>
        <taxon>Panheteroptera</taxon>
        <taxon>Cimicomorpha</taxon>
        <taxon>Miridae</taxon>
        <taxon>Dicyphina</taxon>
        <taxon>Nesidiocoris</taxon>
    </lineage>
</organism>
<evidence type="ECO:0000256" key="9">
    <source>
        <dbReference type="ARBA" id="ARBA00022801"/>
    </source>
</evidence>
<dbReference type="Proteomes" id="UP001307889">
    <property type="component" value="Chromosome 10"/>
</dbReference>
<dbReference type="EMBL" id="AP028918">
    <property type="protein sequence ID" value="BES99349.1"/>
    <property type="molecule type" value="Genomic_DNA"/>
</dbReference>
<dbReference type="EC" id="3.1.13.4" evidence="5"/>
<keyword evidence="12" id="KW-0805">Transcription regulation</keyword>
<dbReference type="InterPro" id="IPR039637">
    <property type="entry name" value="CNOT7/CNOT8/Pop2"/>
</dbReference>
<keyword evidence="14" id="KW-0539">Nucleus</keyword>
<keyword evidence="7" id="KW-0540">Nuclease</keyword>
<dbReference type="InterPro" id="IPR006941">
    <property type="entry name" value="RNase_CAF1"/>
</dbReference>
<dbReference type="Pfam" id="PF04857">
    <property type="entry name" value="CAF1"/>
    <property type="match status" value="2"/>
</dbReference>
<reference evidence="15 16" key="1">
    <citation type="submission" date="2023-09" db="EMBL/GenBank/DDBJ databases">
        <title>Nesidiocoris tenuis whole genome shotgun sequence.</title>
        <authorList>
            <person name="Shibata T."/>
            <person name="Shimoda M."/>
            <person name="Kobayashi T."/>
            <person name="Uehara T."/>
        </authorList>
    </citation>
    <scope>NUCLEOTIDE SEQUENCE [LARGE SCALE GENOMIC DNA]</scope>
    <source>
        <strain evidence="15 16">Japan</strain>
    </source>
</reference>
<keyword evidence="9" id="KW-0378">Hydrolase</keyword>
<evidence type="ECO:0000256" key="1">
    <source>
        <dbReference type="ARBA" id="ARBA00001663"/>
    </source>
</evidence>
<name>A0ABN7B666_9HEMI</name>
<keyword evidence="16" id="KW-1185">Reference proteome</keyword>
<evidence type="ECO:0000256" key="13">
    <source>
        <dbReference type="ARBA" id="ARBA00023163"/>
    </source>
</evidence>
<sequence>MAEIVETEVEIFYPIVCWSPMKVVLESDVRLNNNVAPVSARYWEISNFKEKLQAANVEEQIGLRSDGNWANHLLVASPVMPTATGHGGSIPSNEECGIRDVWAHNLKEEFKIIRKLVHKYNYVAMDTEFPGVVARPIGEFRSSADYQYQLLRCNVDLLRIIQLGLTFLDDNGKPPPGSYSTWQFNFKFNLSEDMYAQDSIDLLQNSGIQFKKHEEEGIDPLDFAELLMTSGIVLMENVKMLSFHSGYDFGYLLKLLTDDHLPNDESEFFELLKIYFPTIYDVKYLMKSCKNLKGGLQEVADQLELTRVGPQHQAGSDSLLTGMAFFKMREMFFEDNIDDGKYCGHLYGLGTSFAVNGNSFHDNGDNGSST</sequence>
<dbReference type="InterPro" id="IPR012337">
    <property type="entry name" value="RNaseH-like_sf"/>
</dbReference>
<comment type="catalytic activity">
    <reaction evidence="1">
        <text>Exonucleolytic cleavage of poly(A) to 5'-AMP.</text>
        <dbReference type="EC" id="3.1.13.4"/>
    </reaction>
</comment>
<evidence type="ECO:0000256" key="14">
    <source>
        <dbReference type="ARBA" id="ARBA00023242"/>
    </source>
</evidence>
<evidence type="ECO:0000256" key="7">
    <source>
        <dbReference type="ARBA" id="ARBA00022722"/>
    </source>
</evidence>